<sequence>MTSTGTRDAGLARAVGTARARLVPFLVLMFTLAYLDRTNIGLAEQAFRADTGVSDAGFAFGAGLFFVGYAILEVPSNLILRRVGARAWLARIMVSWGIVAAATVFAQGDRSFWSVRFLLGVAEAGFFPGVILYLGSWFPRRERGRVLGYFYFGLPLALVLGNPLGGALLSLDGALGLHGWQWLFLAEGALASMVGVAAWFVLVDGPADAPWLDDDAKRALSDEIAAEERGKAEAGDVSLGRAFTDPVMLLLVALYTLIQVGSYGLAFSLPTTIATLLDVKVGPEVGLVSAGPWGVALVAMALLPDRAVRSGREKQTVAVLLAVAAVGLAVAATAPSALAIVALSATAAGITAAQPIVWTFPTTRLGGAAAAGGIALISSVGNLGGFVAPNLRVLAEQTFGTPAAGFYALAAAAALASGLVLLVPRARQTEAR</sequence>
<keyword evidence="5 6" id="KW-0472">Membrane</keyword>
<keyword evidence="4 6" id="KW-1133">Transmembrane helix</keyword>
<keyword evidence="2" id="KW-0813">Transport</keyword>
<comment type="subcellular location">
    <subcellularLocation>
        <location evidence="1">Membrane</location>
        <topology evidence="1">Multi-pass membrane protein</topology>
    </subcellularLocation>
</comment>
<dbReference type="PANTHER" id="PTHR43791">
    <property type="entry name" value="PERMEASE-RELATED"/>
    <property type="match status" value="1"/>
</dbReference>
<dbReference type="Pfam" id="PF07690">
    <property type="entry name" value="MFS_1"/>
    <property type="match status" value="1"/>
</dbReference>
<dbReference type="Gene3D" id="1.20.1250.20">
    <property type="entry name" value="MFS general substrate transporter like domains"/>
    <property type="match status" value="2"/>
</dbReference>
<gene>
    <name evidence="8" type="ORF">D3273_21640</name>
</gene>
<feature type="transmembrane region" description="Helical" evidence="6">
    <location>
        <begin position="315"/>
        <end position="332"/>
    </location>
</feature>
<feature type="transmembrane region" description="Helical" evidence="6">
    <location>
        <begin position="88"/>
        <end position="107"/>
    </location>
</feature>
<dbReference type="EMBL" id="QYBB01000037">
    <property type="protein sequence ID" value="RYC29883.1"/>
    <property type="molecule type" value="Genomic_DNA"/>
</dbReference>
<feature type="transmembrane region" description="Helical" evidence="6">
    <location>
        <begin position="146"/>
        <end position="168"/>
    </location>
</feature>
<proteinExistence type="predicted"/>
<feature type="transmembrane region" description="Helical" evidence="6">
    <location>
        <begin position="404"/>
        <end position="423"/>
    </location>
</feature>
<feature type="domain" description="Major facilitator superfamily (MFS) profile" evidence="7">
    <location>
        <begin position="22"/>
        <end position="428"/>
    </location>
</feature>
<feature type="transmembrane region" description="Helical" evidence="6">
    <location>
        <begin position="113"/>
        <end position="134"/>
    </location>
</feature>
<dbReference type="GO" id="GO:0005886">
    <property type="term" value="C:plasma membrane"/>
    <property type="evidence" value="ECO:0007669"/>
    <property type="project" value="TreeGrafter"/>
</dbReference>
<evidence type="ECO:0000256" key="5">
    <source>
        <dbReference type="ARBA" id="ARBA00023136"/>
    </source>
</evidence>
<dbReference type="InterPro" id="IPR036259">
    <property type="entry name" value="MFS_trans_sf"/>
</dbReference>
<dbReference type="RefSeq" id="WP_129228974.1">
    <property type="nucleotide sequence ID" value="NZ_QYBB01000037.1"/>
</dbReference>
<dbReference type="InterPro" id="IPR020846">
    <property type="entry name" value="MFS_dom"/>
</dbReference>
<dbReference type="AlphaFoldDB" id="A0A4Q2U0D9"/>
<feature type="transmembrane region" description="Helical" evidence="6">
    <location>
        <begin position="180"/>
        <end position="202"/>
    </location>
</feature>
<protein>
    <submittedName>
        <fullName evidence="8">MFS transporter</fullName>
    </submittedName>
</protein>
<feature type="transmembrane region" description="Helical" evidence="6">
    <location>
        <begin position="247"/>
        <end position="265"/>
    </location>
</feature>
<dbReference type="CDD" id="cd17319">
    <property type="entry name" value="MFS_ExuT_GudP_like"/>
    <property type="match status" value="1"/>
</dbReference>
<feature type="transmembrane region" description="Helical" evidence="6">
    <location>
        <begin position="20"/>
        <end position="36"/>
    </location>
</feature>
<keyword evidence="3 6" id="KW-0812">Transmembrane</keyword>
<feature type="transmembrane region" description="Helical" evidence="6">
    <location>
        <begin position="365"/>
        <end position="384"/>
    </location>
</feature>
<dbReference type="SUPFAM" id="SSF103473">
    <property type="entry name" value="MFS general substrate transporter"/>
    <property type="match status" value="1"/>
</dbReference>
<dbReference type="PANTHER" id="PTHR43791:SF30">
    <property type="entry name" value="INNER MEMBRANE TRANSPORT PROTEIN RHMT"/>
    <property type="match status" value="1"/>
</dbReference>
<feature type="transmembrane region" description="Helical" evidence="6">
    <location>
        <begin position="338"/>
        <end position="358"/>
    </location>
</feature>
<name>A0A4Q2U0D9_9HYPH</name>
<dbReference type="GO" id="GO:0015108">
    <property type="term" value="F:chloride transmembrane transporter activity"/>
    <property type="evidence" value="ECO:0007669"/>
    <property type="project" value="InterPro"/>
</dbReference>
<dbReference type="Proteomes" id="UP000290759">
    <property type="component" value="Unassembled WGS sequence"/>
</dbReference>
<feature type="transmembrane region" description="Helical" evidence="6">
    <location>
        <begin position="285"/>
        <end position="303"/>
    </location>
</feature>
<evidence type="ECO:0000256" key="4">
    <source>
        <dbReference type="ARBA" id="ARBA00022989"/>
    </source>
</evidence>
<evidence type="ECO:0000313" key="9">
    <source>
        <dbReference type="Proteomes" id="UP000290759"/>
    </source>
</evidence>
<dbReference type="InterPro" id="IPR011701">
    <property type="entry name" value="MFS"/>
</dbReference>
<evidence type="ECO:0000256" key="2">
    <source>
        <dbReference type="ARBA" id="ARBA00022448"/>
    </source>
</evidence>
<evidence type="ECO:0000256" key="6">
    <source>
        <dbReference type="SAM" id="Phobius"/>
    </source>
</evidence>
<accession>A0A4Q2U0D9</accession>
<dbReference type="PRINTS" id="PR00762">
    <property type="entry name" value="CLCHANNEL"/>
</dbReference>
<feature type="transmembrane region" description="Helical" evidence="6">
    <location>
        <begin position="56"/>
        <end position="76"/>
    </location>
</feature>
<evidence type="ECO:0000256" key="1">
    <source>
        <dbReference type="ARBA" id="ARBA00004141"/>
    </source>
</evidence>
<dbReference type="PROSITE" id="PS50850">
    <property type="entry name" value="MFS"/>
    <property type="match status" value="1"/>
</dbReference>
<evidence type="ECO:0000256" key="3">
    <source>
        <dbReference type="ARBA" id="ARBA00022692"/>
    </source>
</evidence>
<dbReference type="InterPro" id="IPR001807">
    <property type="entry name" value="ClC"/>
</dbReference>
<organism evidence="8 9">
    <name type="scientific">Lichenibacterium minor</name>
    <dbReference type="NCBI Taxonomy" id="2316528"/>
    <lineage>
        <taxon>Bacteria</taxon>
        <taxon>Pseudomonadati</taxon>
        <taxon>Pseudomonadota</taxon>
        <taxon>Alphaproteobacteria</taxon>
        <taxon>Hyphomicrobiales</taxon>
        <taxon>Lichenihabitantaceae</taxon>
        <taxon>Lichenibacterium</taxon>
    </lineage>
</organism>
<comment type="caution">
    <text evidence="8">The sequence shown here is derived from an EMBL/GenBank/DDBJ whole genome shotgun (WGS) entry which is preliminary data.</text>
</comment>
<dbReference type="OrthoDB" id="9773957at2"/>
<evidence type="ECO:0000259" key="7">
    <source>
        <dbReference type="PROSITE" id="PS50850"/>
    </source>
</evidence>
<reference evidence="8 9" key="2">
    <citation type="submission" date="2019-02" db="EMBL/GenBank/DDBJ databases">
        <title>'Lichenibacterium ramalinii' gen. nov. sp. nov., 'Lichenibacterium minor' gen. nov. sp. nov.</title>
        <authorList>
            <person name="Pankratov T."/>
        </authorList>
    </citation>
    <scope>NUCLEOTIDE SEQUENCE [LARGE SCALE GENOMIC DNA]</scope>
    <source>
        <strain evidence="8 9">RmlP026</strain>
    </source>
</reference>
<keyword evidence="9" id="KW-1185">Reference proteome</keyword>
<evidence type="ECO:0000313" key="8">
    <source>
        <dbReference type="EMBL" id="RYC29883.1"/>
    </source>
</evidence>
<dbReference type="FunFam" id="1.20.1250.20:FF:000018">
    <property type="entry name" value="MFS transporter permease"/>
    <property type="match status" value="1"/>
</dbReference>
<reference evidence="8 9" key="1">
    <citation type="submission" date="2018-12" db="EMBL/GenBank/DDBJ databases">
        <authorList>
            <person name="Grouzdev D.S."/>
            <person name="Krutkina M.S."/>
        </authorList>
    </citation>
    <scope>NUCLEOTIDE SEQUENCE [LARGE SCALE GENOMIC DNA]</scope>
    <source>
        <strain evidence="8 9">RmlP026</strain>
    </source>
</reference>